<accession>A0ABD5PBH5</accession>
<evidence type="ECO:0000259" key="1">
    <source>
        <dbReference type="Pfam" id="PF18545"/>
    </source>
</evidence>
<name>A0ABD5PBH5_9EURY</name>
<dbReference type="RefSeq" id="WP_267624085.1">
    <property type="nucleotide sequence ID" value="NZ_JAODIW010000008.1"/>
</dbReference>
<dbReference type="AlphaFoldDB" id="A0ABD5PBH5"/>
<dbReference type="Pfam" id="PF18545">
    <property type="entry name" value="HalOD1"/>
    <property type="match status" value="1"/>
</dbReference>
<reference evidence="2 3" key="1">
    <citation type="journal article" date="2019" name="Int. J. Syst. Evol. Microbiol.">
        <title>The Global Catalogue of Microorganisms (GCM) 10K type strain sequencing project: providing services to taxonomists for standard genome sequencing and annotation.</title>
        <authorList>
            <consortium name="The Broad Institute Genomics Platform"/>
            <consortium name="The Broad Institute Genome Sequencing Center for Infectious Disease"/>
            <person name="Wu L."/>
            <person name="Ma J."/>
        </authorList>
    </citation>
    <scope>NUCLEOTIDE SEQUENCE [LARGE SCALE GENOMIC DNA]</scope>
    <source>
        <strain evidence="2 3">CGMCC 1.12553</strain>
    </source>
</reference>
<comment type="caution">
    <text evidence="2">The sequence shown here is derived from an EMBL/GenBank/DDBJ whole genome shotgun (WGS) entry which is preliminary data.</text>
</comment>
<proteinExistence type="predicted"/>
<dbReference type="Proteomes" id="UP001595921">
    <property type="component" value="Unassembled WGS sequence"/>
</dbReference>
<dbReference type="InterPro" id="IPR040624">
    <property type="entry name" value="HalOD1"/>
</dbReference>
<feature type="domain" description="Halobacterial output" evidence="1">
    <location>
        <begin position="24"/>
        <end position="91"/>
    </location>
</feature>
<evidence type="ECO:0000313" key="3">
    <source>
        <dbReference type="Proteomes" id="UP001595921"/>
    </source>
</evidence>
<organism evidence="2 3">
    <name type="scientific">Halobium salinum</name>
    <dbReference type="NCBI Taxonomy" id="1364940"/>
    <lineage>
        <taxon>Archaea</taxon>
        <taxon>Methanobacteriati</taxon>
        <taxon>Methanobacteriota</taxon>
        <taxon>Stenosarchaea group</taxon>
        <taxon>Halobacteria</taxon>
        <taxon>Halobacteriales</taxon>
        <taxon>Haloferacaceae</taxon>
        <taxon>Halobium</taxon>
    </lineage>
</organism>
<keyword evidence="3" id="KW-1185">Reference proteome</keyword>
<dbReference type="EMBL" id="JBHSDS010000006">
    <property type="protein sequence ID" value="MFC4358254.1"/>
    <property type="molecule type" value="Genomic_DNA"/>
</dbReference>
<gene>
    <name evidence="2" type="ORF">ACFO0N_09880</name>
</gene>
<evidence type="ECO:0000313" key="2">
    <source>
        <dbReference type="EMBL" id="MFC4358254.1"/>
    </source>
</evidence>
<protein>
    <submittedName>
        <fullName evidence="2">HalOD1 output domain-containing protein</fullName>
    </submittedName>
</protein>
<sequence>MSRSDSRGRTGVIYRAEYGTEAGDLSVDIAQGVAAVRGEDPASSSFVLAEHVDSDAIDALAGSHGTDWRFDIDVADCHVTVHGNGTLVVRPSR</sequence>